<keyword evidence="1" id="KW-0472">Membrane</keyword>
<keyword evidence="1" id="KW-0812">Transmembrane</keyword>
<dbReference type="EMBL" id="CP142728">
    <property type="protein sequence ID" value="WUR02890.1"/>
    <property type="molecule type" value="Genomic_DNA"/>
</dbReference>
<proteinExistence type="predicted"/>
<reference evidence="2" key="1">
    <citation type="journal article" date="2024" name="BMC Genomics">
        <title>Functional annotation of a divergent genome using sequence and structure-based similarity.</title>
        <authorList>
            <person name="Svedberg D."/>
            <person name="Winiger R.R."/>
            <person name="Berg A."/>
            <person name="Sharma H."/>
            <person name="Tellgren-Roth C."/>
            <person name="Debrunner-Vossbrinck B.A."/>
            <person name="Vossbrinck C.R."/>
            <person name="Barandun J."/>
        </authorList>
    </citation>
    <scope>NUCLEOTIDE SEQUENCE</scope>
    <source>
        <strain evidence="2">Illinois isolate</strain>
    </source>
</reference>
<dbReference type="GeneID" id="90540707"/>
<evidence type="ECO:0000313" key="2">
    <source>
        <dbReference type="EMBL" id="WUR02890.1"/>
    </source>
</evidence>
<gene>
    <name evidence="2" type="ORF">VNE69_03111</name>
</gene>
<evidence type="ECO:0000256" key="1">
    <source>
        <dbReference type="SAM" id="Phobius"/>
    </source>
</evidence>
<dbReference type="Proteomes" id="UP001334084">
    <property type="component" value="Chromosome 3"/>
</dbReference>
<dbReference type="RefSeq" id="XP_065329035.1">
    <property type="nucleotide sequence ID" value="XM_065472963.1"/>
</dbReference>
<keyword evidence="1" id="KW-1133">Transmembrane helix</keyword>
<sequence>MDSITRIEYNFATNMAFVAKEVYEMYVSCYKNVTDTVISLFESLEDFINKNICFKRIGPKNYPKVIIKVCKKYIQYFERCKYNKLGPFYDRSEIYAILQDNKKDVSSAICYNETYEFQDDEIPDYSNMTDFCNKENNKEPLIQDLMTKICKHEEMKTFNKTLDIKGGFNGVSTKNLDMSENEAEFANIGNKLSIYSEQNAHYGIIIFVIFILIFIGGVVFYIYNPRNKKKDLINLLIISYRNQMTSTLEYNN</sequence>
<evidence type="ECO:0000313" key="3">
    <source>
        <dbReference type="Proteomes" id="UP001334084"/>
    </source>
</evidence>
<accession>A0AAX4JAC0</accession>
<keyword evidence="3" id="KW-1185">Reference proteome</keyword>
<dbReference type="AlphaFoldDB" id="A0AAX4JAC0"/>
<organism evidence="2 3">
    <name type="scientific">Vairimorpha necatrix</name>
    <dbReference type="NCBI Taxonomy" id="6039"/>
    <lineage>
        <taxon>Eukaryota</taxon>
        <taxon>Fungi</taxon>
        <taxon>Fungi incertae sedis</taxon>
        <taxon>Microsporidia</taxon>
        <taxon>Nosematidae</taxon>
        <taxon>Vairimorpha</taxon>
    </lineage>
</organism>
<name>A0AAX4JAC0_9MICR</name>
<dbReference type="KEGG" id="vnx:VNE69_03111"/>
<protein>
    <submittedName>
        <fullName evidence="2">Membrane protein</fullName>
    </submittedName>
</protein>
<feature type="transmembrane region" description="Helical" evidence="1">
    <location>
        <begin position="200"/>
        <end position="223"/>
    </location>
</feature>